<dbReference type="EMBL" id="CAJOAX010004111">
    <property type="protein sequence ID" value="CAF3890306.1"/>
    <property type="molecule type" value="Genomic_DNA"/>
</dbReference>
<dbReference type="AlphaFoldDB" id="A0A819H5E1"/>
<gene>
    <name evidence="1" type="ORF">JXQ802_LOCUS14573</name>
    <name evidence="3" type="ORF">OTI717_LOCUS23236</name>
    <name evidence="2" type="ORF">RFH988_LOCUS24110</name>
</gene>
<name>A0A819H5E1_9BILA</name>
<proteinExistence type="predicted"/>
<organism evidence="3 4">
    <name type="scientific">Rotaria sordida</name>
    <dbReference type="NCBI Taxonomy" id="392033"/>
    <lineage>
        <taxon>Eukaryota</taxon>
        <taxon>Metazoa</taxon>
        <taxon>Spiralia</taxon>
        <taxon>Gnathifera</taxon>
        <taxon>Rotifera</taxon>
        <taxon>Eurotatoria</taxon>
        <taxon>Bdelloidea</taxon>
        <taxon>Philodinida</taxon>
        <taxon>Philodinidae</taxon>
        <taxon>Rotaria</taxon>
    </lineage>
</organism>
<dbReference type="EMBL" id="CAJNOO010001730">
    <property type="protein sequence ID" value="CAF1192019.1"/>
    <property type="molecule type" value="Genomic_DNA"/>
</dbReference>
<dbReference type="OrthoDB" id="9978852at2759"/>
<accession>A0A819H5E1</accession>
<keyword evidence="5" id="KW-1185">Reference proteome</keyword>
<protein>
    <recommendedName>
        <fullName evidence="6">IRS-type PTB domain-containing protein</fullName>
    </recommendedName>
</protein>
<evidence type="ECO:0000313" key="2">
    <source>
        <dbReference type="EMBL" id="CAF1192019.1"/>
    </source>
</evidence>
<evidence type="ECO:0000313" key="3">
    <source>
        <dbReference type="EMBL" id="CAF3890306.1"/>
    </source>
</evidence>
<dbReference type="Proteomes" id="UP000663882">
    <property type="component" value="Unassembled WGS sequence"/>
</dbReference>
<evidence type="ECO:0000313" key="4">
    <source>
        <dbReference type="Proteomes" id="UP000663823"/>
    </source>
</evidence>
<evidence type="ECO:0000313" key="5">
    <source>
        <dbReference type="Proteomes" id="UP000663870"/>
    </source>
</evidence>
<dbReference type="Proteomes" id="UP000663823">
    <property type="component" value="Unassembled WGS sequence"/>
</dbReference>
<dbReference type="Proteomes" id="UP000663870">
    <property type="component" value="Unassembled WGS sequence"/>
</dbReference>
<evidence type="ECO:0000313" key="1">
    <source>
        <dbReference type="EMBL" id="CAF1009088.1"/>
    </source>
</evidence>
<dbReference type="EMBL" id="CAJNOL010000328">
    <property type="protein sequence ID" value="CAF1009088.1"/>
    <property type="molecule type" value="Genomic_DNA"/>
</dbReference>
<sequence>MSNVTSATRMISTNRNIRQRCQLKYSKYGIFNWDKWTEYDCIFCSFIDVNGIQQNQLELHSKYNIHEPNGKIIDLRKLRSVTSIHGDINKNEPKNIIILKINGKRHRFGFDNIYEYNQWKTLLDGVYNSSWDLINKDRPDENTTVNMLYESATAMRYRVHFTDLATQEILSLPSSVCELIVDTDKIVLEQHHDKQYTFPRSTIRTIRLINDRDIEFELGTRAPVQGFIRFRFESSIDARSCYLQWNEGITTAETSYRESREHLLTRHKSQKTGCSVPPPHIPLQQEYSHQSFRAPRNLLTRSSYYNMESSAINIPQNEYTAFQTLV</sequence>
<comment type="caution">
    <text evidence="3">The sequence shown here is derived from an EMBL/GenBank/DDBJ whole genome shotgun (WGS) entry which is preliminary data.</text>
</comment>
<evidence type="ECO:0008006" key="6">
    <source>
        <dbReference type="Google" id="ProtNLM"/>
    </source>
</evidence>
<reference evidence="3" key="1">
    <citation type="submission" date="2021-02" db="EMBL/GenBank/DDBJ databases">
        <authorList>
            <person name="Nowell W R."/>
        </authorList>
    </citation>
    <scope>NUCLEOTIDE SEQUENCE</scope>
</reference>